<organism evidence="3 6">
    <name type="scientific">Polyplax serrata</name>
    <name type="common">Common mouse louse</name>
    <dbReference type="NCBI Taxonomy" id="468196"/>
    <lineage>
        <taxon>Eukaryota</taxon>
        <taxon>Metazoa</taxon>
        <taxon>Ecdysozoa</taxon>
        <taxon>Arthropoda</taxon>
        <taxon>Hexapoda</taxon>
        <taxon>Insecta</taxon>
        <taxon>Pterygota</taxon>
        <taxon>Neoptera</taxon>
        <taxon>Paraneoptera</taxon>
        <taxon>Psocodea</taxon>
        <taxon>Troctomorpha</taxon>
        <taxon>Phthiraptera</taxon>
        <taxon>Anoplura</taxon>
        <taxon>Polyplacidae</taxon>
        <taxon>Polyplax</taxon>
    </lineage>
</organism>
<evidence type="ECO:0000313" key="4">
    <source>
        <dbReference type="EMBL" id="KAK6621980.1"/>
    </source>
</evidence>
<keyword evidence="1" id="KW-0175">Coiled coil</keyword>
<proteinExistence type="predicted"/>
<evidence type="ECO:0000313" key="3">
    <source>
        <dbReference type="EMBL" id="KAK6618794.1"/>
    </source>
</evidence>
<sequence length="225" mass="25995">MASDRNIADGIYEWIDEIGDKIPFSRAKKNFARDFSDGVLVAELLKFFYPRIVELHNYPSANSYALKIENWNTMNRKVLSKLKLHLSSNIIEELSRANPKAVERLLIEIKDKIDSTCAVEAKDSDETLNAEFIDEIVKIPVSTGDEGEKIYKKMIPAILLEKKVAEIKEKDKTITLLEKKIEHLESLLLLKETRIHDLTTQLYKPERNDFSFKSVKRPHQLHTTL</sequence>
<dbReference type="EMBL" id="JAWJWF010000047">
    <property type="protein sequence ID" value="KAK6621980.1"/>
    <property type="molecule type" value="Genomic_DNA"/>
</dbReference>
<gene>
    <name evidence="3" type="ORF">RUM43_013185</name>
    <name evidence="4" type="ORF">RUM44_001787</name>
</gene>
<dbReference type="InterPro" id="IPR010441">
    <property type="entry name" value="CH_2"/>
</dbReference>
<evidence type="ECO:0000259" key="2">
    <source>
        <dbReference type="PROSITE" id="PS50021"/>
    </source>
</evidence>
<name>A0AAN8NRN2_POLSC</name>
<protein>
    <recommendedName>
        <fullName evidence="2">Calponin-homology (CH) domain-containing protein</fullName>
    </recommendedName>
</protein>
<dbReference type="GO" id="GO:0051493">
    <property type="term" value="P:regulation of cytoskeleton organization"/>
    <property type="evidence" value="ECO:0007669"/>
    <property type="project" value="TreeGrafter"/>
</dbReference>
<dbReference type="FunFam" id="1.10.418.10:FF:000059">
    <property type="entry name" value="RIKEN cDNA 6430531B16 gene"/>
    <property type="match status" value="1"/>
</dbReference>
<dbReference type="InterPro" id="IPR001715">
    <property type="entry name" value="CH_dom"/>
</dbReference>
<dbReference type="PANTHER" id="PTHR12509:SF9">
    <property type="entry name" value="SPERM FLAGELLAR PROTEIN 1 ISOFORM X1"/>
    <property type="match status" value="1"/>
</dbReference>
<dbReference type="Pfam" id="PF06294">
    <property type="entry name" value="CH_2"/>
    <property type="match status" value="1"/>
</dbReference>
<evidence type="ECO:0000313" key="6">
    <source>
        <dbReference type="Proteomes" id="UP001372834"/>
    </source>
</evidence>
<dbReference type="Proteomes" id="UP001372834">
    <property type="component" value="Unassembled WGS sequence"/>
</dbReference>
<feature type="coiled-coil region" evidence="1">
    <location>
        <begin position="160"/>
        <end position="187"/>
    </location>
</feature>
<accession>A0AAN8NRN2</accession>
<dbReference type="EMBL" id="JAWJWE010000041">
    <property type="protein sequence ID" value="KAK6618794.1"/>
    <property type="molecule type" value="Genomic_DNA"/>
</dbReference>
<keyword evidence="5" id="KW-1185">Reference proteome</keyword>
<dbReference type="GO" id="GO:0005930">
    <property type="term" value="C:axoneme"/>
    <property type="evidence" value="ECO:0007669"/>
    <property type="project" value="TreeGrafter"/>
</dbReference>
<dbReference type="PANTHER" id="PTHR12509">
    <property type="entry name" value="SPERMATOGENESIS-ASSOCIATED 4-RELATED"/>
    <property type="match status" value="1"/>
</dbReference>
<dbReference type="SUPFAM" id="SSF47576">
    <property type="entry name" value="Calponin-homology domain, CH-domain"/>
    <property type="match status" value="1"/>
</dbReference>
<evidence type="ECO:0000256" key="1">
    <source>
        <dbReference type="SAM" id="Coils"/>
    </source>
</evidence>
<comment type="caution">
    <text evidence="3">The sequence shown here is derived from an EMBL/GenBank/DDBJ whole genome shotgun (WGS) entry which is preliminary data.</text>
</comment>
<dbReference type="AlphaFoldDB" id="A0AAN8NRN2"/>
<dbReference type="Gene3D" id="1.10.418.10">
    <property type="entry name" value="Calponin-like domain"/>
    <property type="match status" value="1"/>
</dbReference>
<feature type="domain" description="Calponin-homology (CH)" evidence="2">
    <location>
        <begin position="5"/>
        <end position="114"/>
    </location>
</feature>
<dbReference type="PROSITE" id="PS50021">
    <property type="entry name" value="CH"/>
    <property type="match status" value="1"/>
</dbReference>
<dbReference type="InterPro" id="IPR036872">
    <property type="entry name" value="CH_dom_sf"/>
</dbReference>
<reference evidence="3 6" key="1">
    <citation type="submission" date="2023-10" db="EMBL/GenBank/DDBJ databases">
        <title>Genomes of two closely related lineages of the louse Polyplax serrata with different host specificities.</title>
        <authorList>
            <person name="Martinu J."/>
            <person name="Tarabai H."/>
            <person name="Stefka J."/>
            <person name="Hypsa V."/>
        </authorList>
    </citation>
    <scope>NUCLEOTIDE SEQUENCE [LARGE SCALE GENOMIC DNA]</scope>
    <source>
        <strain evidence="4">98ZLc_SE</strain>
        <strain evidence="3">HR10_N</strain>
    </source>
</reference>
<evidence type="ECO:0000313" key="5">
    <source>
        <dbReference type="Proteomes" id="UP001359485"/>
    </source>
</evidence>
<dbReference type="GO" id="GO:0008017">
    <property type="term" value="F:microtubule binding"/>
    <property type="evidence" value="ECO:0007669"/>
    <property type="project" value="TreeGrafter"/>
</dbReference>
<dbReference type="InterPro" id="IPR052111">
    <property type="entry name" value="Spermatogenesis_Ciliary_MAP"/>
</dbReference>
<dbReference type="Proteomes" id="UP001359485">
    <property type="component" value="Unassembled WGS sequence"/>
</dbReference>